<dbReference type="OrthoDB" id="4682787at2759"/>
<dbReference type="GO" id="GO:0016020">
    <property type="term" value="C:membrane"/>
    <property type="evidence" value="ECO:0007669"/>
    <property type="project" value="UniProtKB-SubCell"/>
</dbReference>
<name>A0A6A5UT95_9PLEO</name>
<keyword evidence="10" id="KW-1185">Reference proteome</keyword>
<dbReference type="Proteomes" id="UP000800036">
    <property type="component" value="Unassembled WGS sequence"/>
</dbReference>
<dbReference type="Pfam" id="PF20684">
    <property type="entry name" value="Fung_rhodopsin"/>
    <property type="match status" value="1"/>
</dbReference>
<evidence type="ECO:0000256" key="2">
    <source>
        <dbReference type="ARBA" id="ARBA00022692"/>
    </source>
</evidence>
<evidence type="ECO:0000256" key="1">
    <source>
        <dbReference type="ARBA" id="ARBA00004141"/>
    </source>
</evidence>
<evidence type="ECO:0000259" key="8">
    <source>
        <dbReference type="Pfam" id="PF20684"/>
    </source>
</evidence>
<feature type="transmembrane region" description="Helical" evidence="7">
    <location>
        <begin position="147"/>
        <end position="172"/>
    </location>
</feature>
<dbReference type="PANTHER" id="PTHR33048:SF160">
    <property type="entry name" value="SAT4 FAMILY MEMBRANE PROTEIN"/>
    <property type="match status" value="1"/>
</dbReference>
<dbReference type="AlphaFoldDB" id="A0A6A5UT95"/>
<gene>
    <name evidence="9" type="ORF">BU23DRAFT_558910</name>
</gene>
<dbReference type="PANTHER" id="PTHR33048">
    <property type="entry name" value="PTH11-LIKE INTEGRAL MEMBRANE PROTEIN (AFU_ORTHOLOGUE AFUA_5G11245)"/>
    <property type="match status" value="1"/>
</dbReference>
<feature type="transmembrane region" description="Helical" evidence="7">
    <location>
        <begin position="67"/>
        <end position="88"/>
    </location>
</feature>
<evidence type="ECO:0000256" key="5">
    <source>
        <dbReference type="ARBA" id="ARBA00038359"/>
    </source>
</evidence>
<comment type="similarity">
    <text evidence="5">Belongs to the SAT4 family.</text>
</comment>
<proteinExistence type="inferred from homology"/>
<evidence type="ECO:0000256" key="3">
    <source>
        <dbReference type="ARBA" id="ARBA00022989"/>
    </source>
</evidence>
<dbReference type="EMBL" id="ML976726">
    <property type="protein sequence ID" value="KAF1967918.1"/>
    <property type="molecule type" value="Genomic_DNA"/>
</dbReference>
<feature type="region of interest" description="Disordered" evidence="6">
    <location>
        <begin position="1"/>
        <end position="21"/>
    </location>
</feature>
<evidence type="ECO:0000256" key="6">
    <source>
        <dbReference type="SAM" id="MobiDB-lite"/>
    </source>
</evidence>
<accession>A0A6A5UT95</accession>
<sequence>MTAEREKALSEPAAHPPLGVTPDFEHPSQFEKSGLVAAITLLIVISLLFSMRMFVKARIARHIDIEDYLLALAWTLYSGGFTLVAIMVTRKHVGAHQWNLTLGQLIDYLKTFHTGSLLYNVIILPLKVSIILQLLRFFAPHSIRNSTLWMFHTVIWLNVIFYVTCTFLLIFACKPDESSSSSSSID</sequence>
<evidence type="ECO:0000256" key="4">
    <source>
        <dbReference type="ARBA" id="ARBA00023136"/>
    </source>
</evidence>
<keyword evidence="3 7" id="KW-1133">Transmembrane helix</keyword>
<comment type="subcellular location">
    <subcellularLocation>
        <location evidence="1">Membrane</location>
        <topology evidence="1">Multi-pass membrane protein</topology>
    </subcellularLocation>
</comment>
<reference evidence="9" key="1">
    <citation type="journal article" date="2020" name="Stud. Mycol.">
        <title>101 Dothideomycetes genomes: a test case for predicting lifestyles and emergence of pathogens.</title>
        <authorList>
            <person name="Haridas S."/>
            <person name="Albert R."/>
            <person name="Binder M."/>
            <person name="Bloem J."/>
            <person name="Labutti K."/>
            <person name="Salamov A."/>
            <person name="Andreopoulos B."/>
            <person name="Baker S."/>
            <person name="Barry K."/>
            <person name="Bills G."/>
            <person name="Bluhm B."/>
            <person name="Cannon C."/>
            <person name="Castanera R."/>
            <person name="Culley D."/>
            <person name="Daum C."/>
            <person name="Ezra D."/>
            <person name="Gonzalez J."/>
            <person name="Henrissat B."/>
            <person name="Kuo A."/>
            <person name="Liang C."/>
            <person name="Lipzen A."/>
            <person name="Lutzoni F."/>
            <person name="Magnuson J."/>
            <person name="Mondo S."/>
            <person name="Nolan M."/>
            <person name="Ohm R."/>
            <person name="Pangilinan J."/>
            <person name="Park H.-J."/>
            <person name="Ramirez L."/>
            <person name="Alfaro M."/>
            <person name="Sun H."/>
            <person name="Tritt A."/>
            <person name="Yoshinaga Y."/>
            <person name="Zwiers L.-H."/>
            <person name="Turgeon B."/>
            <person name="Goodwin S."/>
            <person name="Spatafora J."/>
            <person name="Crous P."/>
            <person name="Grigoriev I."/>
        </authorList>
    </citation>
    <scope>NUCLEOTIDE SEQUENCE</scope>
    <source>
        <strain evidence="9">CBS 107.79</strain>
    </source>
</reference>
<feature type="transmembrane region" description="Helical" evidence="7">
    <location>
        <begin position="117"/>
        <end position="135"/>
    </location>
</feature>
<dbReference type="InterPro" id="IPR052337">
    <property type="entry name" value="SAT4-like"/>
</dbReference>
<organism evidence="9 10">
    <name type="scientific">Bimuria novae-zelandiae CBS 107.79</name>
    <dbReference type="NCBI Taxonomy" id="1447943"/>
    <lineage>
        <taxon>Eukaryota</taxon>
        <taxon>Fungi</taxon>
        <taxon>Dikarya</taxon>
        <taxon>Ascomycota</taxon>
        <taxon>Pezizomycotina</taxon>
        <taxon>Dothideomycetes</taxon>
        <taxon>Pleosporomycetidae</taxon>
        <taxon>Pleosporales</taxon>
        <taxon>Massarineae</taxon>
        <taxon>Didymosphaeriaceae</taxon>
        <taxon>Bimuria</taxon>
    </lineage>
</organism>
<keyword evidence="4 7" id="KW-0472">Membrane</keyword>
<evidence type="ECO:0000313" key="9">
    <source>
        <dbReference type="EMBL" id="KAF1967918.1"/>
    </source>
</evidence>
<dbReference type="InterPro" id="IPR049326">
    <property type="entry name" value="Rhodopsin_dom_fungi"/>
</dbReference>
<evidence type="ECO:0000313" key="10">
    <source>
        <dbReference type="Proteomes" id="UP000800036"/>
    </source>
</evidence>
<keyword evidence="2 7" id="KW-0812">Transmembrane</keyword>
<feature type="domain" description="Rhodopsin" evidence="8">
    <location>
        <begin position="51"/>
        <end position="177"/>
    </location>
</feature>
<feature type="transmembrane region" description="Helical" evidence="7">
    <location>
        <begin position="35"/>
        <end position="55"/>
    </location>
</feature>
<protein>
    <recommendedName>
        <fullName evidence="8">Rhodopsin domain-containing protein</fullName>
    </recommendedName>
</protein>
<evidence type="ECO:0000256" key="7">
    <source>
        <dbReference type="SAM" id="Phobius"/>
    </source>
</evidence>